<evidence type="ECO:0000256" key="5">
    <source>
        <dbReference type="ARBA" id="ARBA00022723"/>
    </source>
</evidence>
<keyword evidence="4 9" id="KW-0540">Nuclease</keyword>
<comment type="cofactor">
    <cofactor evidence="1">
        <name>Zn(2+)</name>
        <dbReference type="ChEBI" id="CHEBI:29105"/>
    </cofactor>
</comment>
<dbReference type="SUPFAM" id="SSF56281">
    <property type="entry name" value="Metallo-hydrolase/oxidoreductase"/>
    <property type="match status" value="1"/>
</dbReference>
<evidence type="ECO:0000256" key="1">
    <source>
        <dbReference type="ARBA" id="ARBA00001947"/>
    </source>
</evidence>
<comment type="function">
    <text evidence="9">Zinc phosphodiesterase, which displays some tRNA 3'-processing endonuclease activity. Probably involved in tRNA maturation, by removing a 3'-trailer from precursor tRNA.</text>
</comment>
<evidence type="ECO:0000256" key="6">
    <source>
        <dbReference type="ARBA" id="ARBA00022759"/>
    </source>
</evidence>
<organism evidence="11 12">
    <name type="scientific">Alteribacillus bidgolensis</name>
    <dbReference type="NCBI Taxonomy" id="930129"/>
    <lineage>
        <taxon>Bacteria</taxon>
        <taxon>Bacillati</taxon>
        <taxon>Bacillota</taxon>
        <taxon>Bacilli</taxon>
        <taxon>Bacillales</taxon>
        <taxon>Bacillaceae</taxon>
        <taxon>Alteribacillus</taxon>
    </lineage>
</organism>
<evidence type="ECO:0000256" key="2">
    <source>
        <dbReference type="ARBA" id="ARBA00011738"/>
    </source>
</evidence>
<dbReference type="Pfam" id="PF12706">
    <property type="entry name" value="Lactamase_B_2"/>
    <property type="match status" value="1"/>
</dbReference>
<comment type="subunit">
    <text evidence="2 9">Homodimer.</text>
</comment>
<keyword evidence="12" id="KW-1185">Reference proteome</keyword>
<evidence type="ECO:0000256" key="3">
    <source>
        <dbReference type="ARBA" id="ARBA00022694"/>
    </source>
</evidence>
<evidence type="ECO:0000256" key="9">
    <source>
        <dbReference type="HAMAP-Rule" id="MF_01818"/>
    </source>
</evidence>
<evidence type="ECO:0000313" key="11">
    <source>
        <dbReference type="EMBL" id="SDJ08204.1"/>
    </source>
</evidence>
<comment type="similarity">
    <text evidence="9">Belongs to the RNase Z family.</text>
</comment>
<dbReference type="Gene3D" id="3.60.15.10">
    <property type="entry name" value="Ribonuclease Z/Hydroxyacylglutathione hydrolase-like"/>
    <property type="match status" value="1"/>
</dbReference>
<dbReference type="RefSeq" id="WP_091587996.1">
    <property type="nucleotide sequence ID" value="NZ_FNDU01000022.1"/>
</dbReference>
<dbReference type="GO" id="GO:0046872">
    <property type="term" value="F:metal ion binding"/>
    <property type="evidence" value="ECO:0007669"/>
    <property type="project" value="UniProtKB-KW"/>
</dbReference>
<dbReference type="Proteomes" id="UP000199017">
    <property type="component" value="Unassembled WGS sequence"/>
</dbReference>
<feature type="active site" description="Proton acceptor" evidence="9">
    <location>
        <position position="67"/>
    </location>
</feature>
<dbReference type="InterPro" id="IPR036866">
    <property type="entry name" value="RibonucZ/Hydroxyglut_hydro"/>
</dbReference>
<evidence type="ECO:0000256" key="8">
    <source>
        <dbReference type="ARBA" id="ARBA00022833"/>
    </source>
</evidence>
<dbReference type="STRING" id="930129.SAMN05216352_12213"/>
<dbReference type="PANTHER" id="PTHR46018">
    <property type="entry name" value="ZINC PHOSPHODIESTERASE ELAC PROTEIN 1"/>
    <property type="match status" value="1"/>
</dbReference>
<dbReference type="AlphaFoldDB" id="A0A1G8QTX8"/>
<protein>
    <recommendedName>
        <fullName evidence="9">Ribonuclease Z</fullName>
        <shortName evidence="9">RNase Z</shortName>
        <ecNumber evidence="9">3.1.26.11</ecNumber>
    </recommendedName>
    <alternativeName>
        <fullName evidence="9">tRNA 3 endonuclease</fullName>
    </alternativeName>
    <alternativeName>
        <fullName evidence="9">tRNase Z</fullName>
    </alternativeName>
</protein>
<comment type="caution">
    <text evidence="9">Lacks conserved residue(s) required for the propagation of feature annotation.</text>
</comment>
<proteinExistence type="inferred from homology"/>
<accession>A0A1G8QTX8</accession>
<evidence type="ECO:0000259" key="10">
    <source>
        <dbReference type="Pfam" id="PF12706"/>
    </source>
</evidence>
<dbReference type="EMBL" id="FNDU01000022">
    <property type="protein sequence ID" value="SDJ08204.1"/>
    <property type="molecule type" value="Genomic_DNA"/>
</dbReference>
<dbReference type="GO" id="GO:0042781">
    <property type="term" value="F:3'-tRNA processing endoribonuclease activity"/>
    <property type="evidence" value="ECO:0007669"/>
    <property type="project" value="UniProtKB-UniRule"/>
</dbReference>
<keyword evidence="7 9" id="KW-0378">Hydrolase</keyword>
<evidence type="ECO:0000313" key="12">
    <source>
        <dbReference type="Proteomes" id="UP000199017"/>
    </source>
</evidence>
<dbReference type="OrthoDB" id="9800940at2"/>
<feature type="domain" description="Metallo-beta-lactamase" evidence="10">
    <location>
        <begin position="34"/>
        <end position="248"/>
    </location>
</feature>
<dbReference type="PANTHER" id="PTHR46018:SF2">
    <property type="entry name" value="ZINC PHOSPHODIESTERASE ELAC PROTEIN 1"/>
    <property type="match status" value="1"/>
</dbReference>
<dbReference type="EC" id="3.1.26.11" evidence="9"/>
<evidence type="ECO:0000256" key="7">
    <source>
        <dbReference type="ARBA" id="ARBA00022801"/>
    </source>
</evidence>
<evidence type="ECO:0000256" key="4">
    <source>
        <dbReference type="ARBA" id="ARBA00022722"/>
    </source>
</evidence>
<dbReference type="InterPro" id="IPR001279">
    <property type="entry name" value="Metallo-B-lactamas"/>
</dbReference>
<reference evidence="11 12" key="1">
    <citation type="submission" date="2016-10" db="EMBL/GenBank/DDBJ databases">
        <authorList>
            <person name="de Groot N.N."/>
        </authorList>
    </citation>
    <scope>NUCLEOTIDE SEQUENCE [LARGE SCALE GENOMIC DNA]</scope>
    <source>
        <strain evidence="12">P4B,CCM 7963,CECT 7998,DSM 25260,IBRC-M 10614,KCTC 13821</strain>
    </source>
</reference>
<name>A0A1G8QTX8_9BACI</name>
<keyword evidence="3 9" id="KW-0819">tRNA processing</keyword>
<gene>
    <name evidence="9" type="primary">rnz</name>
    <name evidence="11" type="ORF">SAMN05216352_12213</name>
</gene>
<sequence length="286" mass="31758">MTEWKVTMLGTGSPRPDLERSAPSQVIHFGDLPVLIDCGEGTTAQLQRAGIPPQSITNLFMTHLHSDHILGYGQFLLGGWGLGRRKLRIIGPKGMKHYHDTMLSLFKDDIDYRVKLGRSPKGVRENVEIIEMEGPGELDLKSNEIPARVFIAEMVHNVPTFGLRFEGENQVIVHSGDTAPTENIVELAQDADILIQDAALAVNETYKNPSDPELKEIWDNLQKEHCTPQQAADIAKRAGAKKLILTHFLPNIDKDRAYEEASAVFDGDIVIGEDFQVIDLTLTMQG</sequence>
<dbReference type="HAMAP" id="MF_01818">
    <property type="entry name" value="RNase_Z_BN"/>
    <property type="match status" value="1"/>
</dbReference>
<keyword evidence="5" id="KW-0479">Metal-binding</keyword>
<keyword evidence="8" id="KW-0862">Zinc</keyword>
<keyword evidence="6 9" id="KW-0255">Endonuclease</keyword>
<comment type="catalytic activity">
    <reaction evidence="9">
        <text>Endonucleolytic cleavage of RNA, removing extra 3' nucleotides from tRNA precursor, generating 3' termini of tRNAs. A 3'-hydroxy group is left at the tRNA terminus and a 5'-phosphoryl group is left at the trailer molecule.</text>
        <dbReference type="EC" id="3.1.26.11"/>
    </reaction>
</comment>
<dbReference type="InterPro" id="IPR013471">
    <property type="entry name" value="RNase_Z/BN"/>
</dbReference>